<protein>
    <submittedName>
        <fullName evidence="2">Uncharacterized protein</fullName>
    </submittedName>
</protein>
<organism evidence="2 3">
    <name type="scientific">Mycolicibacterium anyangense</name>
    <dbReference type="NCBI Taxonomy" id="1431246"/>
    <lineage>
        <taxon>Bacteria</taxon>
        <taxon>Bacillati</taxon>
        <taxon>Actinomycetota</taxon>
        <taxon>Actinomycetes</taxon>
        <taxon>Mycobacteriales</taxon>
        <taxon>Mycobacteriaceae</taxon>
        <taxon>Mycolicibacterium</taxon>
    </lineage>
</organism>
<feature type="transmembrane region" description="Helical" evidence="1">
    <location>
        <begin position="321"/>
        <end position="342"/>
    </location>
</feature>
<gene>
    <name evidence="2" type="ORF">MANY_43400</name>
</gene>
<evidence type="ECO:0000256" key="1">
    <source>
        <dbReference type="SAM" id="Phobius"/>
    </source>
</evidence>
<keyword evidence="1" id="KW-0472">Membrane</keyword>
<name>A0A6N4WF15_9MYCO</name>
<reference evidence="2 3" key="1">
    <citation type="journal article" date="2019" name="Emerg. Microbes Infect.">
        <title>Comprehensive subspecies identification of 175 nontuberculous mycobacteria species based on 7547 genomic profiles.</title>
        <authorList>
            <person name="Matsumoto Y."/>
            <person name="Kinjo T."/>
            <person name="Motooka D."/>
            <person name="Nabeya D."/>
            <person name="Jung N."/>
            <person name="Uechi K."/>
            <person name="Horii T."/>
            <person name="Iida T."/>
            <person name="Fujita J."/>
            <person name="Nakamura S."/>
        </authorList>
    </citation>
    <scope>NUCLEOTIDE SEQUENCE [LARGE SCALE GENOMIC DNA]</scope>
    <source>
        <strain evidence="2 3">JCM 30275</strain>
    </source>
</reference>
<evidence type="ECO:0000313" key="3">
    <source>
        <dbReference type="Proteomes" id="UP000467249"/>
    </source>
</evidence>
<proteinExistence type="predicted"/>
<dbReference type="KEGG" id="many:MANY_43400"/>
<sequence>MSDDVDSLVWAVDPDLPAPAITRRDVVLVTGPWLAGSTSVADALRRRLPSHTVVEAADLGPGQAPAVVVFVVSATAPLTGSDCELLDAAAADTDTVIPVVSKIDVHRTWREVLETNRGLLAAHASRYRDVAWVGAAAAPQLGEPVVDDLVAALGEALADPNLDRRNRLRAWDSRLASLAGRLDRAADGAGREALLAALREQRSELLRQRRIDKTGHAVALRSQVQQARVQLSYFARNRCASVRTELQEDVAALGRRQRAPFVDYVRTRVDEVVGEVDEGITRDLLDVSRELDLPVELPADPVPVVEVAPPPLRSRRLETRLTTLLGAGFGLGVALTVSRFFAGVAPQWAAAGAAGAALLGVALAVWVVGIRGLLHDRALLDRWVTEVVAGLRAALEERVVTRVLAADAVLSSAAAGRDAQRAADVEKAVAAVDREIRAHALARAHAVAERDRRRPAIRRASAVVAAELGGRRQY</sequence>
<feature type="transmembrane region" description="Helical" evidence="1">
    <location>
        <begin position="348"/>
        <end position="374"/>
    </location>
</feature>
<accession>A0A6N4WF15</accession>
<dbReference type="AlphaFoldDB" id="A0A6N4WF15"/>
<dbReference type="RefSeq" id="WP_163806060.1">
    <property type="nucleotide sequence ID" value="NZ_AP022620.1"/>
</dbReference>
<dbReference type="EMBL" id="AP022620">
    <property type="protein sequence ID" value="BBZ79003.1"/>
    <property type="molecule type" value="Genomic_DNA"/>
</dbReference>
<keyword evidence="1" id="KW-1133">Transmembrane helix</keyword>
<keyword evidence="3" id="KW-1185">Reference proteome</keyword>
<keyword evidence="1" id="KW-0812">Transmembrane</keyword>
<dbReference type="Proteomes" id="UP000467249">
    <property type="component" value="Chromosome"/>
</dbReference>
<evidence type="ECO:0000313" key="2">
    <source>
        <dbReference type="EMBL" id="BBZ79003.1"/>
    </source>
</evidence>